<feature type="region of interest" description="Disordered" evidence="2">
    <location>
        <begin position="307"/>
        <end position="330"/>
    </location>
</feature>
<evidence type="ECO:0000256" key="1">
    <source>
        <dbReference type="PROSITE-ProRule" id="PRU00339"/>
    </source>
</evidence>
<evidence type="ECO:0000259" key="4">
    <source>
        <dbReference type="PROSITE" id="PS51782"/>
    </source>
</evidence>
<dbReference type="SUPFAM" id="SSF54106">
    <property type="entry name" value="LysM domain"/>
    <property type="match status" value="1"/>
</dbReference>
<dbReference type="STRING" id="927083.DB32_002024"/>
<reference evidence="5 6" key="1">
    <citation type="submission" date="2015-03" db="EMBL/GenBank/DDBJ databases">
        <title>Genome assembly of Sandaracinus amylolyticus DSM 53668.</title>
        <authorList>
            <person name="Sharma G."/>
            <person name="Subramanian S."/>
        </authorList>
    </citation>
    <scope>NUCLEOTIDE SEQUENCE [LARGE SCALE GENOMIC DNA]</scope>
    <source>
        <strain evidence="5 6">DSM 53668</strain>
    </source>
</reference>
<dbReference type="OrthoDB" id="5495174at2"/>
<accession>A0A0F6W178</accession>
<dbReference type="SUPFAM" id="SSF48452">
    <property type="entry name" value="TPR-like"/>
    <property type="match status" value="1"/>
</dbReference>
<evidence type="ECO:0000256" key="3">
    <source>
        <dbReference type="SAM" id="SignalP"/>
    </source>
</evidence>
<feature type="chain" id="PRO_5002511773" description="LysM domain-containing protein" evidence="3">
    <location>
        <begin position="28"/>
        <end position="330"/>
    </location>
</feature>
<name>A0A0F6W178_9BACT</name>
<dbReference type="AlphaFoldDB" id="A0A0F6W178"/>
<organism evidence="5 6">
    <name type="scientific">Sandaracinus amylolyticus</name>
    <dbReference type="NCBI Taxonomy" id="927083"/>
    <lineage>
        <taxon>Bacteria</taxon>
        <taxon>Pseudomonadati</taxon>
        <taxon>Myxococcota</taxon>
        <taxon>Polyangia</taxon>
        <taxon>Polyangiales</taxon>
        <taxon>Sandaracinaceae</taxon>
        <taxon>Sandaracinus</taxon>
    </lineage>
</organism>
<dbReference type="InterPro" id="IPR019734">
    <property type="entry name" value="TPR_rpt"/>
</dbReference>
<evidence type="ECO:0000256" key="2">
    <source>
        <dbReference type="SAM" id="MobiDB-lite"/>
    </source>
</evidence>
<keyword evidence="1" id="KW-0802">TPR repeat</keyword>
<keyword evidence="3" id="KW-0732">Signal</keyword>
<dbReference type="PROSITE" id="PS51782">
    <property type="entry name" value="LYSM"/>
    <property type="match status" value="1"/>
</dbReference>
<dbReference type="CDD" id="cd00118">
    <property type="entry name" value="LysM"/>
    <property type="match status" value="2"/>
</dbReference>
<keyword evidence="6" id="KW-1185">Reference proteome</keyword>
<dbReference type="InterPro" id="IPR036779">
    <property type="entry name" value="LysM_dom_sf"/>
</dbReference>
<feature type="signal peptide" evidence="3">
    <location>
        <begin position="1"/>
        <end position="27"/>
    </location>
</feature>
<dbReference type="InterPro" id="IPR011990">
    <property type="entry name" value="TPR-like_helical_dom_sf"/>
</dbReference>
<evidence type="ECO:0000313" key="6">
    <source>
        <dbReference type="Proteomes" id="UP000034883"/>
    </source>
</evidence>
<sequence length="330" mass="35894">MTRPLRALSFVLLVSLVLLVSQEVARADFPAYVHVVRDGETLASIAQRYYGDPRRESVLVAENGLTTQGGSAIVVGLRLVVPTVNYHRVRAGETWAQIADVHYGDARRAYAIVEANPAVEGSQPPEGAELLIPYPLRHVADQRDTLNHVAQTYYGTTDGSRTLRRFNSLRTLRLSRGQVILVPLPDLVLSEEGRRIVSERTGVTPNDGEVRDRQALIGEQLPQLQDQVRVGRYTEAVSLGNRLLGAGELTGNQVVTIQRTLAVAYVALSREDLAVEAFREALERQPDLELDSRRTSPTVMRAFDQARAQRAAAGDGGATSAADAGAATAP</sequence>
<dbReference type="EMBL" id="CP011125">
    <property type="protein sequence ID" value="AKF04875.1"/>
    <property type="molecule type" value="Genomic_DNA"/>
</dbReference>
<feature type="repeat" description="TPR" evidence="1">
    <location>
        <begin position="255"/>
        <end position="288"/>
    </location>
</feature>
<feature type="domain" description="LysM" evidence="4">
    <location>
        <begin position="32"/>
        <end position="81"/>
    </location>
</feature>
<dbReference type="KEGG" id="samy:DB32_002024"/>
<dbReference type="PROSITE" id="PS50005">
    <property type="entry name" value="TPR"/>
    <property type="match status" value="1"/>
</dbReference>
<gene>
    <name evidence="5" type="ORF">DB32_002024</name>
</gene>
<dbReference type="Proteomes" id="UP000034883">
    <property type="component" value="Chromosome"/>
</dbReference>
<dbReference type="RefSeq" id="WP_053232172.1">
    <property type="nucleotide sequence ID" value="NZ_CP011125.1"/>
</dbReference>
<dbReference type="Pfam" id="PF01476">
    <property type="entry name" value="LysM"/>
    <property type="match status" value="1"/>
</dbReference>
<dbReference type="Gene3D" id="1.25.40.10">
    <property type="entry name" value="Tetratricopeptide repeat domain"/>
    <property type="match status" value="1"/>
</dbReference>
<dbReference type="InterPro" id="IPR018392">
    <property type="entry name" value="LysM"/>
</dbReference>
<dbReference type="Gene3D" id="3.10.350.10">
    <property type="entry name" value="LysM domain"/>
    <property type="match status" value="1"/>
</dbReference>
<evidence type="ECO:0000313" key="5">
    <source>
        <dbReference type="EMBL" id="AKF04875.1"/>
    </source>
</evidence>
<proteinExistence type="predicted"/>
<protein>
    <recommendedName>
        <fullName evidence="4">LysM domain-containing protein</fullName>
    </recommendedName>
</protein>
<dbReference type="SMART" id="SM00257">
    <property type="entry name" value="LysM"/>
    <property type="match status" value="3"/>
</dbReference>